<comment type="caution">
    <text evidence="2">The sequence shown here is derived from an EMBL/GenBank/DDBJ whole genome shotgun (WGS) entry which is preliminary data.</text>
</comment>
<reference evidence="2 3" key="1">
    <citation type="submission" date="2014-09" db="EMBL/GenBank/DDBJ databases">
        <title>Draft genome of Bradyrhizobium japonicum Is-34.</title>
        <authorList>
            <person name="Tsurumaru H."/>
            <person name="Yamakawa T."/>
            <person name="Hashimoto S."/>
            <person name="Okizaki K."/>
            <person name="Kanesaki Y."/>
            <person name="Yoshikawa H."/>
            <person name="Yajima S."/>
        </authorList>
    </citation>
    <scope>NUCLEOTIDE SEQUENCE [LARGE SCALE GENOMIC DNA]</scope>
    <source>
        <strain evidence="2 3">Is-34</strain>
    </source>
</reference>
<organism evidence="2 3">
    <name type="scientific">Bradyrhizobium japonicum</name>
    <dbReference type="NCBI Taxonomy" id="375"/>
    <lineage>
        <taxon>Bacteria</taxon>
        <taxon>Pseudomonadati</taxon>
        <taxon>Pseudomonadota</taxon>
        <taxon>Alphaproteobacteria</taxon>
        <taxon>Hyphomicrobiales</taxon>
        <taxon>Nitrobacteraceae</taxon>
        <taxon>Bradyrhizobium</taxon>
    </lineage>
</organism>
<protein>
    <submittedName>
        <fullName evidence="2">Uncharacterized protein</fullName>
    </submittedName>
</protein>
<dbReference type="RefSeq" id="WP_038943325.1">
    <property type="nucleotide sequence ID" value="NZ_JRPN01000042.1"/>
</dbReference>
<evidence type="ECO:0000313" key="3">
    <source>
        <dbReference type="Proteomes" id="UP000030377"/>
    </source>
</evidence>
<sequence length="73" mass="8013">MKYDVLKPFNSTNRRFKPDVEGANTVEETDDVSPHTIETLERGEFIKAQTSKPPVAPPENKMVAAPAVAGSEK</sequence>
<evidence type="ECO:0000313" key="2">
    <source>
        <dbReference type="EMBL" id="KGT73726.1"/>
    </source>
</evidence>
<dbReference type="AlphaFoldDB" id="A0A0A3XKP4"/>
<dbReference type="EMBL" id="JRPN01000042">
    <property type="protein sequence ID" value="KGT73726.1"/>
    <property type="molecule type" value="Genomic_DNA"/>
</dbReference>
<proteinExistence type="predicted"/>
<name>A0A0A3XKP4_BRAJP</name>
<feature type="region of interest" description="Disordered" evidence="1">
    <location>
        <begin position="49"/>
        <end position="73"/>
    </location>
</feature>
<accession>A0A0A3XKP4</accession>
<evidence type="ECO:0000256" key="1">
    <source>
        <dbReference type="SAM" id="MobiDB-lite"/>
    </source>
</evidence>
<gene>
    <name evidence="2" type="ORF">MA20_43055</name>
</gene>
<dbReference type="Proteomes" id="UP000030377">
    <property type="component" value="Unassembled WGS sequence"/>
</dbReference>